<dbReference type="InterPro" id="IPR041698">
    <property type="entry name" value="Methyltransf_25"/>
</dbReference>
<dbReference type="InterPro" id="IPR029063">
    <property type="entry name" value="SAM-dependent_MTases_sf"/>
</dbReference>
<evidence type="ECO:0000259" key="2">
    <source>
        <dbReference type="Pfam" id="PF13649"/>
    </source>
</evidence>
<keyword evidence="3" id="KW-0489">Methyltransferase</keyword>
<dbReference type="EMBL" id="CP036425">
    <property type="protein sequence ID" value="QDU34736.1"/>
    <property type="molecule type" value="Genomic_DNA"/>
</dbReference>
<feature type="domain" description="Methyltransferase" evidence="2">
    <location>
        <begin position="52"/>
        <end position="147"/>
    </location>
</feature>
<dbReference type="GO" id="GO:0008168">
    <property type="term" value="F:methyltransferase activity"/>
    <property type="evidence" value="ECO:0007669"/>
    <property type="project" value="UniProtKB-KW"/>
</dbReference>
<sequence>MTSQSTLQNDWFASYYNTEYADSVKDLLSSELTKREIDFILKTTNLPTRASIADLGCGQGRHAIELAKRGHHLTAIDLNSDFIREAKQTANQSNLQINFLATDMRQSIKPSKPYNLILSLFNSFGFFSDPENQNLIKNWTNHLAPEGFLIIDIWNRDNLIRNFQPHRTHQPNPDLTVTEDATLDTLAGRINRQYTYTYSDNRTKTYQTSFRLYTPAELKAIIEAAGLYVHAIHGNLLGQDYSLDTPRLVMIARKQPVFFYE</sequence>
<evidence type="ECO:0000256" key="1">
    <source>
        <dbReference type="ARBA" id="ARBA00022679"/>
    </source>
</evidence>
<dbReference type="KEGG" id="pcor:KS4_28100"/>
<evidence type="ECO:0000313" key="4">
    <source>
        <dbReference type="Proteomes" id="UP000317369"/>
    </source>
</evidence>
<proteinExistence type="predicted"/>
<evidence type="ECO:0000313" key="3">
    <source>
        <dbReference type="EMBL" id="QDU34736.1"/>
    </source>
</evidence>
<protein>
    <submittedName>
        <fullName evidence="3">dTDP-3-amino-3,4, 6-trideoxy-alpha-D-glucopyranose</fullName>
        <ecNumber evidence="3">2.1.1.234</ecNumber>
    </submittedName>
</protein>
<dbReference type="Pfam" id="PF13649">
    <property type="entry name" value="Methyltransf_25"/>
    <property type="match status" value="1"/>
</dbReference>
<dbReference type="AlphaFoldDB" id="A0A517YWZ6"/>
<dbReference type="CDD" id="cd02440">
    <property type="entry name" value="AdoMet_MTases"/>
    <property type="match status" value="1"/>
</dbReference>
<dbReference type="GO" id="GO:0032259">
    <property type="term" value="P:methylation"/>
    <property type="evidence" value="ECO:0007669"/>
    <property type="project" value="UniProtKB-KW"/>
</dbReference>
<organism evidence="3 4">
    <name type="scientific">Poriferisphaera corsica</name>
    <dbReference type="NCBI Taxonomy" id="2528020"/>
    <lineage>
        <taxon>Bacteria</taxon>
        <taxon>Pseudomonadati</taxon>
        <taxon>Planctomycetota</taxon>
        <taxon>Phycisphaerae</taxon>
        <taxon>Phycisphaerales</taxon>
        <taxon>Phycisphaeraceae</taxon>
        <taxon>Poriferisphaera</taxon>
    </lineage>
</organism>
<accession>A0A517YWZ6</accession>
<keyword evidence="4" id="KW-1185">Reference proteome</keyword>
<name>A0A517YWZ6_9BACT</name>
<gene>
    <name evidence="3" type="primary">desVI_1</name>
    <name evidence="3" type="ORF">KS4_28100</name>
</gene>
<dbReference type="OrthoDB" id="9804312at2"/>
<dbReference type="SUPFAM" id="SSF53335">
    <property type="entry name" value="S-adenosyl-L-methionine-dependent methyltransferases"/>
    <property type="match status" value="1"/>
</dbReference>
<dbReference type="PANTHER" id="PTHR43861">
    <property type="entry name" value="TRANS-ACONITATE 2-METHYLTRANSFERASE-RELATED"/>
    <property type="match status" value="1"/>
</dbReference>
<dbReference type="RefSeq" id="WP_145078994.1">
    <property type="nucleotide sequence ID" value="NZ_CP036425.1"/>
</dbReference>
<reference evidence="3 4" key="1">
    <citation type="submission" date="2019-02" db="EMBL/GenBank/DDBJ databases">
        <title>Deep-cultivation of Planctomycetes and their phenomic and genomic characterization uncovers novel biology.</title>
        <authorList>
            <person name="Wiegand S."/>
            <person name="Jogler M."/>
            <person name="Boedeker C."/>
            <person name="Pinto D."/>
            <person name="Vollmers J."/>
            <person name="Rivas-Marin E."/>
            <person name="Kohn T."/>
            <person name="Peeters S.H."/>
            <person name="Heuer A."/>
            <person name="Rast P."/>
            <person name="Oberbeckmann S."/>
            <person name="Bunk B."/>
            <person name="Jeske O."/>
            <person name="Meyerdierks A."/>
            <person name="Storesund J.E."/>
            <person name="Kallscheuer N."/>
            <person name="Luecker S."/>
            <person name="Lage O.M."/>
            <person name="Pohl T."/>
            <person name="Merkel B.J."/>
            <person name="Hornburger P."/>
            <person name="Mueller R.-W."/>
            <person name="Bruemmer F."/>
            <person name="Labrenz M."/>
            <person name="Spormann A.M."/>
            <person name="Op den Camp H."/>
            <person name="Overmann J."/>
            <person name="Amann R."/>
            <person name="Jetten M.S.M."/>
            <person name="Mascher T."/>
            <person name="Medema M.H."/>
            <person name="Devos D.P."/>
            <person name="Kaster A.-K."/>
            <person name="Ovreas L."/>
            <person name="Rohde M."/>
            <person name="Galperin M.Y."/>
            <person name="Jogler C."/>
        </authorList>
    </citation>
    <scope>NUCLEOTIDE SEQUENCE [LARGE SCALE GENOMIC DNA]</scope>
    <source>
        <strain evidence="3 4">KS4</strain>
    </source>
</reference>
<dbReference type="Proteomes" id="UP000317369">
    <property type="component" value="Chromosome"/>
</dbReference>
<keyword evidence="1 3" id="KW-0808">Transferase</keyword>
<dbReference type="Gene3D" id="2.20.25.110">
    <property type="entry name" value="S-adenosyl-L-methionine-dependent methyltransferases"/>
    <property type="match status" value="1"/>
</dbReference>
<dbReference type="EC" id="2.1.1.234" evidence="3"/>
<dbReference type="Gene3D" id="3.40.50.150">
    <property type="entry name" value="Vaccinia Virus protein VP39"/>
    <property type="match status" value="1"/>
</dbReference>